<dbReference type="CDD" id="cd00796">
    <property type="entry name" value="INT_Rci_Hp1_C"/>
    <property type="match status" value="1"/>
</dbReference>
<evidence type="ECO:0000259" key="5">
    <source>
        <dbReference type="PROSITE" id="PS51898"/>
    </source>
</evidence>
<feature type="domain" description="Tyr recombinase" evidence="5">
    <location>
        <begin position="159"/>
        <end position="316"/>
    </location>
</feature>
<dbReference type="RefSeq" id="WP_189578005.1">
    <property type="nucleotide sequence ID" value="NZ_BMXV01000009.1"/>
</dbReference>
<keyword evidence="1" id="KW-0229">DNA integration</keyword>
<sequence>MIKKLPSGKWQVDLQPGGRGQKRIRKSFPSRAEAARFERWLLTKHQAGEDWNPNRDTRTLLDLVKQWYVHHGHALKDGEGRKKKLEAIAIRLGNPRAGRFTAGDFAAYRLVRVDSGTSENTLNHEQAYLSAVYNELIRQGHWKGRNPLEKLRRFKLDEQELAFLDQEQIQELLEQCRQSSNSSVYHVVRLALATGARWSEAESVTRSSFTPHRVTYGSTKSGKNRSVPLDKRLYDELIQEVPFQSCYSAFRSAVDRADIKLPRGQLTHICRHTFASHFVMNGGHILTLQKVLGHSDLKLTMRYAHLAPNYLNDVVIYNPLSR</sequence>
<proteinExistence type="predicted"/>
<dbReference type="PANTHER" id="PTHR30349">
    <property type="entry name" value="PHAGE INTEGRASE-RELATED"/>
    <property type="match status" value="1"/>
</dbReference>
<dbReference type="EMBL" id="BMXV01000009">
    <property type="protein sequence ID" value="GGY83539.1"/>
    <property type="molecule type" value="Genomic_DNA"/>
</dbReference>
<evidence type="ECO:0000256" key="2">
    <source>
        <dbReference type="ARBA" id="ARBA00023125"/>
    </source>
</evidence>
<accession>A0ABQ3BC90</accession>
<dbReference type="InterPro" id="IPR044068">
    <property type="entry name" value="CB"/>
</dbReference>
<dbReference type="PANTHER" id="PTHR30349:SF93">
    <property type="entry name" value="FELS-2 PROPHAGE PROTEIN"/>
    <property type="match status" value="1"/>
</dbReference>
<name>A0ABQ3BC90_9GAMM</name>
<dbReference type="InterPro" id="IPR050090">
    <property type="entry name" value="Tyrosine_recombinase_XerCD"/>
</dbReference>
<dbReference type="PROSITE" id="PS51900">
    <property type="entry name" value="CB"/>
    <property type="match status" value="1"/>
</dbReference>
<dbReference type="Gene3D" id="1.10.443.10">
    <property type="entry name" value="Intergrase catalytic core"/>
    <property type="match status" value="1"/>
</dbReference>
<organism evidence="7 8">
    <name type="scientific">Marinobacter zhanjiangensis</name>
    <dbReference type="NCBI Taxonomy" id="578215"/>
    <lineage>
        <taxon>Bacteria</taxon>
        <taxon>Pseudomonadati</taxon>
        <taxon>Pseudomonadota</taxon>
        <taxon>Gammaproteobacteria</taxon>
        <taxon>Pseudomonadales</taxon>
        <taxon>Marinobacteraceae</taxon>
        <taxon>Marinobacter</taxon>
    </lineage>
</organism>
<dbReference type="Pfam" id="PF24624">
    <property type="entry name" value="Int_N"/>
    <property type="match status" value="1"/>
</dbReference>
<evidence type="ECO:0000313" key="8">
    <source>
        <dbReference type="Proteomes" id="UP000601597"/>
    </source>
</evidence>
<evidence type="ECO:0000256" key="3">
    <source>
        <dbReference type="ARBA" id="ARBA00023172"/>
    </source>
</evidence>
<evidence type="ECO:0000256" key="4">
    <source>
        <dbReference type="PROSITE-ProRule" id="PRU01248"/>
    </source>
</evidence>
<dbReference type="Pfam" id="PF00589">
    <property type="entry name" value="Phage_integrase"/>
    <property type="match status" value="1"/>
</dbReference>
<gene>
    <name evidence="7" type="ORF">GCM10007071_33560</name>
</gene>
<evidence type="ECO:0000313" key="7">
    <source>
        <dbReference type="EMBL" id="GGY83539.1"/>
    </source>
</evidence>
<dbReference type="InterPro" id="IPR011010">
    <property type="entry name" value="DNA_brk_join_enz"/>
</dbReference>
<dbReference type="InterPro" id="IPR013762">
    <property type="entry name" value="Integrase-like_cat_sf"/>
</dbReference>
<evidence type="ECO:0000256" key="1">
    <source>
        <dbReference type="ARBA" id="ARBA00022908"/>
    </source>
</evidence>
<comment type="caution">
    <text evidence="7">The sequence shown here is derived from an EMBL/GenBank/DDBJ whole genome shotgun (WGS) entry which is preliminary data.</text>
</comment>
<keyword evidence="8" id="KW-1185">Reference proteome</keyword>
<dbReference type="PROSITE" id="PS51898">
    <property type="entry name" value="TYR_RECOMBINASE"/>
    <property type="match status" value="1"/>
</dbReference>
<dbReference type="InterPro" id="IPR057084">
    <property type="entry name" value="Int_N"/>
</dbReference>
<evidence type="ECO:0000259" key="6">
    <source>
        <dbReference type="PROSITE" id="PS51900"/>
    </source>
</evidence>
<feature type="domain" description="Core-binding (CB)" evidence="6">
    <location>
        <begin position="58"/>
        <end position="137"/>
    </location>
</feature>
<keyword evidence="3" id="KW-0233">DNA recombination</keyword>
<keyword evidence="2 4" id="KW-0238">DNA-binding</keyword>
<dbReference type="SUPFAM" id="SSF56349">
    <property type="entry name" value="DNA breaking-rejoining enzymes"/>
    <property type="match status" value="1"/>
</dbReference>
<dbReference type="InterPro" id="IPR002104">
    <property type="entry name" value="Integrase_catalytic"/>
</dbReference>
<reference evidence="8" key="1">
    <citation type="journal article" date="2019" name="Int. J. Syst. Evol. Microbiol.">
        <title>The Global Catalogue of Microorganisms (GCM) 10K type strain sequencing project: providing services to taxonomists for standard genome sequencing and annotation.</title>
        <authorList>
            <consortium name="The Broad Institute Genomics Platform"/>
            <consortium name="The Broad Institute Genome Sequencing Center for Infectious Disease"/>
            <person name="Wu L."/>
            <person name="Ma J."/>
        </authorList>
    </citation>
    <scope>NUCLEOTIDE SEQUENCE [LARGE SCALE GENOMIC DNA]</scope>
    <source>
        <strain evidence="8">KCTC 22280</strain>
    </source>
</reference>
<protein>
    <submittedName>
        <fullName evidence="7">Integrase</fullName>
    </submittedName>
</protein>
<dbReference type="Proteomes" id="UP000601597">
    <property type="component" value="Unassembled WGS sequence"/>
</dbReference>